<dbReference type="Proteomes" id="UP001236014">
    <property type="component" value="Chromosome"/>
</dbReference>
<evidence type="ECO:0000313" key="3">
    <source>
        <dbReference type="Proteomes" id="UP001236014"/>
    </source>
</evidence>
<feature type="region of interest" description="Disordered" evidence="1">
    <location>
        <begin position="140"/>
        <end position="192"/>
    </location>
</feature>
<feature type="compositionally biased region" description="Polar residues" evidence="1">
    <location>
        <begin position="151"/>
        <end position="164"/>
    </location>
</feature>
<dbReference type="InterPro" id="IPR029044">
    <property type="entry name" value="Nucleotide-diphossugar_trans"/>
</dbReference>
<sequence>MALDELDSVTPSGVVLLNTDADTEVTPVWALRHLDRARRGWHASAGPAHLSATFPGSSAAAARYHGIVAGAEANVYGANLAVRADAHLAVGGFGPLATGEDHALWHRLGSAGFRRCHEPAARVFTSPRLHGRAPGGLASLLHGLTHPDSAGVTSAGASRSTATPSRRPGCGEPAARGRTPASAGDAAPRGGR</sequence>
<evidence type="ECO:0000256" key="1">
    <source>
        <dbReference type="SAM" id="MobiDB-lite"/>
    </source>
</evidence>
<dbReference type="SUPFAM" id="SSF53448">
    <property type="entry name" value="Nucleotide-diphospho-sugar transferases"/>
    <property type="match status" value="1"/>
</dbReference>
<evidence type="ECO:0000313" key="2">
    <source>
        <dbReference type="EMBL" id="WIX76504.1"/>
    </source>
</evidence>
<dbReference type="EMBL" id="CP127294">
    <property type="protein sequence ID" value="WIX76504.1"/>
    <property type="molecule type" value="Genomic_DNA"/>
</dbReference>
<dbReference type="RefSeq" id="WP_285967252.1">
    <property type="nucleotide sequence ID" value="NZ_CP127294.1"/>
</dbReference>
<gene>
    <name evidence="2" type="ORF">QRX50_34260</name>
</gene>
<organism evidence="2 3">
    <name type="scientific">Amycolatopsis carbonis</name>
    <dbReference type="NCBI Taxonomy" id="715471"/>
    <lineage>
        <taxon>Bacteria</taxon>
        <taxon>Bacillati</taxon>
        <taxon>Actinomycetota</taxon>
        <taxon>Actinomycetes</taxon>
        <taxon>Pseudonocardiales</taxon>
        <taxon>Pseudonocardiaceae</taxon>
        <taxon>Amycolatopsis</taxon>
    </lineage>
</organism>
<dbReference type="Gene3D" id="3.90.550.10">
    <property type="entry name" value="Spore Coat Polysaccharide Biosynthesis Protein SpsA, Chain A"/>
    <property type="match status" value="1"/>
</dbReference>
<name>A0A9Y2IBI7_9PSEU</name>
<accession>A0A9Y2IBI7</accession>
<reference evidence="2 3" key="1">
    <citation type="submission" date="2023-06" db="EMBL/GenBank/DDBJ databases">
        <authorList>
            <person name="Oyuntsetseg B."/>
            <person name="Kim S.B."/>
        </authorList>
    </citation>
    <scope>NUCLEOTIDE SEQUENCE [LARGE SCALE GENOMIC DNA]</scope>
    <source>
        <strain evidence="2 3">2-15</strain>
    </source>
</reference>
<keyword evidence="3" id="KW-1185">Reference proteome</keyword>
<dbReference type="KEGG" id="acab:QRX50_34260"/>
<dbReference type="AlphaFoldDB" id="A0A9Y2IBI7"/>
<proteinExistence type="predicted"/>
<protein>
    <submittedName>
        <fullName evidence="2">Uncharacterized protein</fullName>
    </submittedName>
</protein>